<accession>A0ABU3D9P1</accession>
<dbReference type="Proteomes" id="UP001262582">
    <property type="component" value="Unassembled WGS sequence"/>
</dbReference>
<gene>
    <name evidence="1" type="ORF">RM539_16855</name>
</gene>
<proteinExistence type="predicted"/>
<name>A0ABU3D9P1_9FLAO</name>
<organism evidence="1 2">
    <name type="scientific">Autumnicola musiva</name>
    <dbReference type="NCBI Taxonomy" id="3075589"/>
    <lineage>
        <taxon>Bacteria</taxon>
        <taxon>Pseudomonadati</taxon>
        <taxon>Bacteroidota</taxon>
        <taxon>Flavobacteriia</taxon>
        <taxon>Flavobacteriales</taxon>
        <taxon>Flavobacteriaceae</taxon>
        <taxon>Autumnicola</taxon>
    </lineage>
</organism>
<evidence type="ECO:0000313" key="2">
    <source>
        <dbReference type="Proteomes" id="UP001262582"/>
    </source>
</evidence>
<dbReference type="RefSeq" id="WP_311504591.1">
    <property type="nucleotide sequence ID" value="NZ_JAVRHK010000018.1"/>
</dbReference>
<reference evidence="1 2" key="1">
    <citation type="submission" date="2023-09" db="EMBL/GenBank/DDBJ databases">
        <authorList>
            <person name="Rey-Velasco X."/>
        </authorList>
    </citation>
    <scope>NUCLEOTIDE SEQUENCE [LARGE SCALE GENOMIC DNA]</scope>
    <source>
        <strain evidence="1 2">F117</strain>
    </source>
</reference>
<dbReference type="EMBL" id="JAVRHK010000018">
    <property type="protein sequence ID" value="MDT0678255.1"/>
    <property type="molecule type" value="Genomic_DNA"/>
</dbReference>
<keyword evidence="2" id="KW-1185">Reference proteome</keyword>
<sequence>MASIMFYHRILRLSYSNVNLLKMYYRMLEESKSKSLFEDTIIKERIGIREAIKQELLKWEENSPESHRWLIYMQEPFVASEYKLSHWLRKLTYEHCYNSELANVNLYYDCIYTSSNSRKTNDLLIAQKNKIEKYLIAEIN</sequence>
<evidence type="ECO:0000313" key="1">
    <source>
        <dbReference type="EMBL" id="MDT0678255.1"/>
    </source>
</evidence>
<protein>
    <submittedName>
        <fullName evidence="1">Uncharacterized protein</fullName>
    </submittedName>
</protein>
<comment type="caution">
    <text evidence="1">The sequence shown here is derived from an EMBL/GenBank/DDBJ whole genome shotgun (WGS) entry which is preliminary data.</text>
</comment>